<organism evidence="2 3">
    <name type="scientific">Musa troglodytarum</name>
    <name type="common">fe'i banana</name>
    <dbReference type="NCBI Taxonomy" id="320322"/>
    <lineage>
        <taxon>Eukaryota</taxon>
        <taxon>Viridiplantae</taxon>
        <taxon>Streptophyta</taxon>
        <taxon>Embryophyta</taxon>
        <taxon>Tracheophyta</taxon>
        <taxon>Spermatophyta</taxon>
        <taxon>Magnoliopsida</taxon>
        <taxon>Liliopsida</taxon>
        <taxon>Zingiberales</taxon>
        <taxon>Musaceae</taxon>
        <taxon>Musa</taxon>
    </lineage>
</organism>
<dbReference type="AlphaFoldDB" id="A0A9E7KME2"/>
<evidence type="ECO:0000313" key="2">
    <source>
        <dbReference type="EMBL" id="URE26588.1"/>
    </source>
</evidence>
<dbReference type="EMBL" id="CP097510">
    <property type="protein sequence ID" value="URE26588.1"/>
    <property type="molecule type" value="Genomic_DNA"/>
</dbReference>
<dbReference type="Proteomes" id="UP001055439">
    <property type="component" value="Chromosome 8"/>
</dbReference>
<proteinExistence type="predicted"/>
<gene>
    <name evidence="2" type="ORF">MUK42_07160</name>
</gene>
<protein>
    <submittedName>
        <fullName evidence="2">Uncharacterized protein</fullName>
    </submittedName>
</protein>
<reference evidence="2" key="1">
    <citation type="submission" date="2022-05" db="EMBL/GenBank/DDBJ databases">
        <title>The Musa troglodytarum L. genome provides insights into the mechanism of non-climacteric behaviour and enrichment of carotenoids.</title>
        <authorList>
            <person name="Wang J."/>
        </authorList>
    </citation>
    <scope>NUCLEOTIDE SEQUENCE</scope>
    <source>
        <tissue evidence="2">Leaf</tissue>
    </source>
</reference>
<evidence type="ECO:0000313" key="3">
    <source>
        <dbReference type="Proteomes" id="UP001055439"/>
    </source>
</evidence>
<dbReference type="OrthoDB" id="749055at2759"/>
<sequence length="165" mass="18479">MIATNRGVCMPQRPPARTRNSGDAPRVGDERGIQQEEEEAKSHCAVSQQQHVGEAGFCSVWSSRGRIKKGGPNKDLQALVWSFQPVSRGLSRQRNRRWNSREMAKALGIRTPLGITSLHLTPWQNHQFSPPLGELMARKGCKLLLSHGQTKSRREDGTERSTLMI</sequence>
<evidence type="ECO:0000256" key="1">
    <source>
        <dbReference type="SAM" id="MobiDB-lite"/>
    </source>
</evidence>
<feature type="region of interest" description="Disordered" evidence="1">
    <location>
        <begin position="1"/>
        <end position="40"/>
    </location>
</feature>
<keyword evidence="3" id="KW-1185">Reference proteome</keyword>
<name>A0A9E7KME2_9LILI</name>
<accession>A0A9E7KME2</accession>